<feature type="transmembrane region" description="Helical" evidence="1">
    <location>
        <begin position="356"/>
        <end position="381"/>
    </location>
</feature>
<evidence type="ECO:0000313" key="3">
    <source>
        <dbReference type="Proteomes" id="UP000234335"/>
    </source>
</evidence>
<feature type="transmembrane region" description="Helical" evidence="1">
    <location>
        <begin position="274"/>
        <end position="298"/>
    </location>
</feature>
<feature type="transmembrane region" description="Helical" evidence="1">
    <location>
        <begin position="103"/>
        <end position="128"/>
    </location>
</feature>
<keyword evidence="1" id="KW-1133">Transmembrane helix</keyword>
<feature type="transmembrane region" description="Helical" evidence="1">
    <location>
        <begin position="178"/>
        <end position="199"/>
    </location>
</feature>
<feature type="transmembrane region" description="Helical" evidence="1">
    <location>
        <begin position="387"/>
        <end position="412"/>
    </location>
</feature>
<gene>
    <name evidence="2" type="ORF">CYJ34_01530</name>
</gene>
<feature type="transmembrane region" description="Helical" evidence="1">
    <location>
        <begin position="29"/>
        <end position="47"/>
    </location>
</feature>
<feature type="transmembrane region" description="Helical" evidence="1">
    <location>
        <begin position="242"/>
        <end position="262"/>
    </location>
</feature>
<dbReference type="GO" id="GO:0015128">
    <property type="term" value="F:gluconate transmembrane transporter activity"/>
    <property type="evidence" value="ECO:0007669"/>
    <property type="project" value="InterPro"/>
</dbReference>
<dbReference type="AlphaFoldDB" id="A0A2I1MBA2"/>
<protein>
    <submittedName>
        <fullName evidence="2">Gluconate permease</fullName>
    </submittedName>
</protein>
<feature type="transmembrane region" description="Helical" evidence="1">
    <location>
        <begin position="140"/>
        <end position="158"/>
    </location>
</feature>
<evidence type="ECO:0000256" key="1">
    <source>
        <dbReference type="SAM" id="Phobius"/>
    </source>
</evidence>
<accession>A0A2I1MBA2</accession>
<keyword evidence="1" id="KW-0472">Membrane</keyword>
<dbReference type="PIRSF" id="PIRSF002746">
    <property type="entry name" value="Gluconate_transporter"/>
    <property type="match status" value="1"/>
</dbReference>
<keyword evidence="1" id="KW-0812">Transmembrane</keyword>
<sequence>MGDSRIIISLILGLIILIILIMETKIHTFLALIITALFIGIAGGMPYDEVLNSVTGGFGGTLGSIGIIIGFGVMMGQIFEISNAAKRMASTFIKIFGKGKEDIAMAITGFLVSIPIFCDSGFVVLFPIAKALSATTKKSVITLGLALGGGLVITHTVVPPTPGPVGAAGIFDANVGSLILWGIIVAIPMVIAMLAYARWYGKKLYQISDEDGSWIRPTDQADSSIQEYEFDEKEAMPTASKAFMPIIVPIILILINTIIGALSKTRGLEITGIYAVLSFLGTPIVAVGLGLVIAIITLTKGLPREDVIKELEVGIQSAGIIILVTGGGGALGRVLTDSGVGNQIAESIASMNINPLLLPFIISTIIRFIQGSGTVAMLTSASISAPIVLSLGVNPVFATLSACIGSLFFSYFNDSMFWVVNRSLGLSDAKEQLKGYTVITTIAWAVGFITIVILNAFFG</sequence>
<dbReference type="PANTHER" id="PTHR30354">
    <property type="entry name" value="GNT FAMILY GLUCONATE TRANSPORTER"/>
    <property type="match status" value="1"/>
</dbReference>
<proteinExistence type="predicted"/>
<feature type="transmembrane region" description="Helical" evidence="1">
    <location>
        <begin position="318"/>
        <end position="335"/>
    </location>
</feature>
<dbReference type="GO" id="GO:0005886">
    <property type="term" value="C:plasma membrane"/>
    <property type="evidence" value="ECO:0007669"/>
    <property type="project" value="TreeGrafter"/>
</dbReference>
<evidence type="ECO:0000313" key="2">
    <source>
        <dbReference type="EMBL" id="PKZ17415.1"/>
    </source>
</evidence>
<keyword evidence="3" id="KW-1185">Reference proteome</keyword>
<dbReference type="Pfam" id="PF02447">
    <property type="entry name" value="GntP_permease"/>
    <property type="match status" value="1"/>
</dbReference>
<feature type="transmembrane region" description="Helical" evidence="1">
    <location>
        <begin position="6"/>
        <end position="22"/>
    </location>
</feature>
<dbReference type="RefSeq" id="WP_101539575.1">
    <property type="nucleotide sequence ID" value="NZ_PKGS01000001.1"/>
</dbReference>
<dbReference type="NCBIfam" id="TIGR00791">
    <property type="entry name" value="gntP"/>
    <property type="match status" value="1"/>
</dbReference>
<reference evidence="2 3" key="1">
    <citation type="submission" date="2017-12" db="EMBL/GenBank/DDBJ databases">
        <title>Phylogenetic diversity of female urinary microbiome.</title>
        <authorList>
            <person name="Thomas-White K."/>
            <person name="Wolfe A.J."/>
        </authorList>
    </citation>
    <scope>NUCLEOTIDE SEQUENCE [LARGE SCALE GENOMIC DNA]</scope>
    <source>
        <strain evidence="2 3">UMB0119</strain>
    </source>
</reference>
<dbReference type="PANTHER" id="PTHR30354:SF11">
    <property type="entry name" value="PERMEASE"/>
    <property type="match status" value="1"/>
</dbReference>
<dbReference type="InterPro" id="IPR003474">
    <property type="entry name" value="Glcn_transporter"/>
</dbReference>
<dbReference type="EMBL" id="PKGS01000001">
    <property type="protein sequence ID" value="PKZ17415.1"/>
    <property type="molecule type" value="Genomic_DNA"/>
</dbReference>
<feature type="transmembrane region" description="Helical" evidence="1">
    <location>
        <begin position="59"/>
        <end position="82"/>
    </location>
</feature>
<organism evidence="2 3">
    <name type="scientific">Anaerococcus octavius</name>
    <dbReference type="NCBI Taxonomy" id="54007"/>
    <lineage>
        <taxon>Bacteria</taxon>
        <taxon>Bacillati</taxon>
        <taxon>Bacillota</taxon>
        <taxon>Tissierellia</taxon>
        <taxon>Tissierellales</taxon>
        <taxon>Peptoniphilaceae</taxon>
        <taxon>Anaerococcus</taxon>
    </lineage>
</organism>
<name>A0A2I1MBA2_9FIRM</name>
<dbReference type="Proteomes" id="UP000234335">
    <property type="component" value="Unassembled WGS sequence"/>
</dbReference>
<feature type="transmembrane region" description="Helical" evidence="1">
    <location>
        <begin position="433"/>
        <end position="458"/>
    </location>
</feature>
<comment type="caution">
    <text evidence="2">The sequence shown here is derived from an EMBL/GenBank/DDBJ whole genome shotgun (WGS) entry which is preliminary data.</text>
</comment>